<dbReference type="AlphaFoldDB" id="A0AAP0SBG8"/>
<proteinExistence type="predicted"/>
<protein>
    <submittedName>
        <fullName evidence="2">Uncharacterized protein</fullName>
    </submittedName>
</protein>
<sequence length="248" mass="27832">MFNYASPADEEGLDDEWSSERMAKRSPHLTFKRRNKLWKKHRETEGRGFPDSVESNCLFQKQCKRRRLVRPMFRDKSSDIICYSCSNLQMPSQESSADKKNSGSCEAPNNSERIDDNEDGLSRKDLVPSMKCPITCEGDSREAGGILADDDSNLGELAGAGNCRLSDAAVTKPLKTYRHRRLASLCIKGTDKKIIEDEGKHYLTRIVVSLSLIRGCIESTSSTLGSSSRRHNPLGDCSGFLLTFRMRL</sequence>
<reference evidence="2 3" key="1">
    <citation type="journal article" date="2024" name="Plant J.">
        <title>Genome sequences and population genomics reveal climatic adaptation and genomic divergence between two closely related sweetgum species.</title>
        <authorList>
            <person name="Xu W.Q."/>
            <person name="Ren C.Q."/>
            <person name="Zhang X.Y."/>
            <person name="Comes H.P."/>
            <person name="Liu X.H."/>
            <person name="Li Y.G."/>
            <person name="Kettle C.J."/>
            <person name="Jalonen R."/>
            <person name="Gaisberger H."/>
            <person name="Ma Y.Z."/>
            <person name="Qiu Y.X."/>
        </authorList>
    </citation>
    <scope>NUCLEOTIDE SEQUENCE [LARGE SCALE GENOMIC DNA]</scope>
    <source>
        <strain evidence="2">Hangzhou</strain>
    </source>
</reference>
<dbReference type="Proteomes" id="UP001415857">
    <property type="component" value="Unassembled WGS sequence"/>
</dbReference>
<accession>A0AAP0SBG8</accession>
<evidence type="ECO:0000313" key="3">
    <source>
        <dbReference type="Proteomes" id="UP001415857"/>
    </source>
</evidence>
<dbReference type="EMBL" id="JBBPBK010000001">
    <property type="protein sequence ID" value="KAK9292559.1"/>
    <property type="molecule type" value="Genomic_DNA"/>
</dbReference>
<gene>
    <name evidence="2" type="ORF">L1049_020533</name>
</gene>
<feature type="compositionally biased region" description="Acidic residues" evidence="1">
    <location>
        <begin position="8"/>
        <end position="17"/>
    </location>
</feature>
<name>A0AAP0SBG8_LIQFO</name>
<evidence type="ECO:0000313" key="2">
    <source>
        <dbReference type="EMBL" id="KAK9292559.1"/>
    </source>
</evidence>
<evidence type="ECO:0000256" key="1">
    <source>
        <dbReference type="SAM" id="MobiDB-lite"/>
    </source>
</evidence>
<feature type="compositionally biased region" description="Polar residues" evidence="1">
    <location>
        <begin position="102"/>
        <end position="111"/>
    </location>
</feature>
<comment type="caution">
    <text evidence="2">The sequence shown here is derived from an EMBL/GenBank/DDBJ whole genome shotgun (WGS) entry which is preliminary data.</text>
</comment>
<organism evidence="2 3">
    <name type="scientific">Liquidambar formosana</name>
    <name type="common">Formosan gum</name>
    <dbReference type="NCBI Taxonomy" id="63359"/>
    <lineage>
        <taxon>Eukaryota</taxon>
        <taxon>Viridiplantae</taxon>
        <taxon>Streptophyta</taxon>
        <taxon>Embryophyta</taxon>
        <taxon>Tracheophyta</taxon>
        <taxon>Spermatophyta</taxon>
        <taxon>Magnoliopsida</taxon>
        <taxon>eudicotyledons</taxon>
        <taxon>Gunneridae</taxon>
        <taxon>Pentapetalae</taxon>
        <taxon>Saxifragales</taxon>
        <taxon>Altingiaceae</taxon>
        <taxon>Liquidambar</taxon>
    </lineage>
</organism>
<feature type="region of interest" description="Disordered" evidence="1">
    <location>
        <begin position="1"/>
        <end position="25"/>
    </location>
</feature>
<keyword evidence="3" id="KW-1185">Reference proteome</keyword>
<feature type="region of interest" description="Disordered" evidence="1">
    <location>
        <begin position="93"/>
        <end position="123"/>
    </location>
</feature>